<feature type="transmembrane region" description="Helical" evidence="1">
    <location>
        <begin position="50"/>
        <end position="75"/>
    </location>
</feature>
<keyword evidence="1" id="KW-1133">Transmembrane helix</keyword>
<keyword evidence="1" id="KW-0472">Membrane</keyword>
<proteinExistence type="predicted"/>
<comment type="caution">
    <text evidence="2">The sequence shown here is derived from an EMBL/GenBank/DDBJ whole genome shotgun (WGS) entry which is preliminary data.</text>
</comment>
<name>A0A930RCQ3_STRIT</name>
<dbReference type="Proteomes" id="UP000721045">
    <property type="component" value="Unassembled WGS sequence"/>
</dbReference>
<accession>A0A930RCQ3</accession>
<evidence type="ECO:0000313" key="3">
    <source>
        <dbReference type="Proteomes" id="UP000721045"/>
    </source>
</evidence>
<keyword evidence="1" id="KW-0812">Transmembrane</keyword>
<evidence type="ECO:0000313" key="2">
    <source>
        <dbReference type="EMBL" id="MBF1712885.1"/>
    </source>
</evidence>
<organism evidence="2 3">
    <name type="scientific">Streptococcus intermedius</name>
    <dbReference type="NCBI Taxonomy" id="1338"/>
    <lineage>
        <taxon>Bacteria</taxon>
        <taxon>Bacillati</taxon>
        <taxon>Bacillota</taxon>
        <taxon>Bacilli</taxon>
        <taxon>Lactobacillales</taxon>
        <taxon>Streptococcaceae</taxon>
        <taxon>Streptococcus</taxon>
        <taxon>Streptococcus anginosus group</taxon>
    </lineage>
</organism>
<evidence type="ECO:0000256" key="1">
    <source>
        <dbReference type="SAM" id="Phobius"/>
    </source>
</evidence>
<gene>
    <name evidence="2" type="ORF">HXO88_03985</name>
</gene>
<protein>
    <submittedName>
        <fullName evidence="2">Uncharacterized protein</fullName>
    </submittedName>
</protein>
<feature type="transmembrane region" description="Helical" evidence="1">
    <location>
        <begin position="6"/>
        <end position="30"/>
    </location>
</feature>
<dbReference type="EMBL" id="JABZYP010000011">
    <property type="protein sequence ID" value="MBF1712885.1"/>
    <property type="molecule type" value="Genomic_DNA"/>
</dbReference>
<reference evidence="2" key="1">
    <citation type="submission" date="2020-04" db="EMBL/GenBank/DDBJ databases">
        <title>Deep metagenomics examines the oral microbiome during advanced dental caries in children, revealing novel taxa and co-occurrences with host molecules.</title>
        <authorList>
            <person name="Baker J.L."/>
            <person name="Morton J.T."/>
            <person name="Dinis M."/>
            <person name="Alvarez R."/>
            <person name="Tran N.C."/>
            <person name="Knight R."/>
            <person name="Edlund A."/>
        </authorList>
    </citation>
    <scope>NUCLEOTIDE SEQUENCE</scope>
    <source>
        <strain evidence="2">JCVI_23_bin.22</strain>
    </source>
</reference>
<sequence>MFYSSLTLLGVIGFFGTISLVSFCIVRSRIISLLELMYNEPMKTTKLDNWLSKFISFVFKYGWGFVLAGLLLKFIFPSSTGIRIDWLGYILVVGMWVVINIVFISAESFVFFPYFLYAYYKLKYPEEYREWEGKTIEEWYGEKYLKKQEERKKRNGRK</sequence>
<feature type="transmembrane region" description="Helical" evidence="1">
    <location>
        <begin position="87"/>
        <end position="120"/>
    </location>
</feature>
<dbReference type="AlphaFoldDB" id="A0A930RCQ3"/>